<protein>
    <submittedName>
        <fullName evidence="2">Uncharacterized protein</fullName>
    </submittedName>
</protein>
<evidence type="ECO:0000313" key="3">
    <source>
        <dbReference type="Proteomes" id="UP000283734"/>
    </source>
</evidence>
<comment type="caution">
    <text evidence="2">The sequence shown here is derived from an EMBL/GenBank/DDBJ whole genome shotgun (WGS) entry which is preliminary data.</text>
</comment>
<proteinExistence type="predicted"/>
<keyword evidence="1" id="KW-0812">Transmembrane</keyword>
<dbReference type="AlphaFoldDB" id="A0A418Y3J1"/>
<keyword evidence="1" id="KW-0472">Membrane</keyword>
<evidence type="ECO:0000256" key="1">
    <source>
        <dbReference type="SAM" id="Phobius"/>
    </source>
</evidence>
<reference evidence="2 3" key="1">
    <citation type="submission" date="2018-09" db="EMBL/GenBank/DDBJ databases">
        <title>Alcanivorax profundi sp. nov., isolated from 1000 m-depth seawater of the Mariana Trench.</title>
        <authorList>
            <person name="Liu J."/>
        </authorList>
    </citation>
    <scope>NUCLEOTIDE SEQUENCE [LARGE SCALE GENOMIC DNA]</scope>
    <source>
        <strain evidence="2 3">MTEO17</strain>
    </source>
</reference>
<feature type="transmembrane region" description="Helical" evidence="1">
    <location>
        <begin position="29"/>
        <end position="54"/>
    </location>
</feature>
<keyword evidence="3" id="KW-1185">Reference proteome</keyword>
<keyword evidence="1" id="KW-1133">Transmembrane helix</keyword>
<evidence type="ECO:0000313" key="2">
    <source>
        <dbReference type="EMBL" id="RJG20097.1"/>
    </source>
</evidence>
<gene>
    <name evidence="2" type="ORF">D4A39_04515</name>
</gene>
<accession>A0A418Y3J1</accession>
<organism evidence="2 3">
    <name type="scientific">Alcanivorax profundi</name>
    <dbReference type="NCBI Taxonomy" id="2338368"/>
    <lineage>
        <taxon>Bacteria</taxon>
        <taxon>Pseudomonadati</taxon>
        <taxon>Pseudomonadota</taxon>
        <taxon>Gammaproteobacteria</taxon>
        <taxon>Oceanospirillales</taxon>
        <taxon>Alcanivoracaceae</taxon>
        <taxon>Alcanivorax</taxon>
    </lineage>
</organism>
<dbReference type="Proteomes" id="UP000283734">
    <property type="component" value="Unassembled WGS sequence"/>
</dbReference>
<sequence>MAAAFFLAGAFLAAAFFLAGVFFTAAFFLVAAFLAGAFFAAAFFLAGAFFGLTLRSISLARFSRSFSYWPITRARLCACLAVAFNTFTSVSRIRLRASESSTCLRASSAVLRARSS</sequence>
<name>A0A418Y3J1_9GAMM</name>
<dbReference type="EMBL" id="QYYA01000001">
    <property type="protein sequence ID" value="RJG20097.1"/>
    <property type="molecule type" value="Genomic_DNA"/>
</dbReference>